<evidence type="ECO:0000313" key="6">
    <source>
        <dbReference type="EMBL" id="KXB01791.1"/>
    </source>
</evidence>
<dbReference type="GO" id="GO:0006412">
    <property type="term" value="P:translation"/>
    <property type="evidence" value="ECO:0007669"/>
    <property type="project" value="UniProtKB-UniRule"/>
</dbReference>
<gene>
    <name evidence="4" type="primary">rpl18e</name>
    <name evidence="6" type="ORF">AKJ44_02105</name>
</gene>
<dbReference type="InterPro" id="IPR000039">
    <property type="entry name" value="Ribosomal_eL18"/>
</dbReference>
<evidence type="ECO:0000313" key="7">
    <source>
        <dbReference type="Proteomes" id="UP000070035"/>
    </source>
</evidence>
<dbReference type="GO" id="GO:0003723">
    <property type="term" value="F:RNA binding"/>
    <property type="evidence" value="ECO:0007669"/>
    <property type="project" value="TreeGrafter"/>
</dbReference>
<accession>A0A133V5R9</accession>
<reference evidence="6 7" key="1">
    <citation type="journal article" date="2016" name="Sci. Rep.">
        <title>Metabolic traits of an uncultured archaeal lineage -MSBL1- from brine pools of the Red Sea.</title>
        <authorList>
            <person name="Mwirichia R."/>
            <person name="Alam I."/>
            <person name="Rashid M."/>
            <person name="Vinu M."/>
            <person name="Ba-Alawi W."/>
            <person name="Anthony Kamau A."/>
            <person name="Kamanda Ngugi D."/>
            <person name="Goker M."/>
            <person name="Klenk H.P."/>
            <person name="Bajic V."/>
            <person name="Stingl U."/>
        </authorList>
    </citation>
    <scope>NUCLEOTIDE SEQUENCE [LARGE SCALE GENOMIC DNA]</scope>
    <source>
        <strain evidence="6">SCGC-AAA261F17</strain>
    </source>
</reference>
<dbReference type="SUPFAM" id="SSF52080">
    <property type="entry name" value="Ribosomal proteins L15p and L18e"/>
    <property type="match status" value="1"/>
</dbReference>
<dbReference type="Pfam" id="PF17135">
    <property type="entry name" value="Ribosomal_L18"/>
    <property type="match status" value="1"/>
</dbReference>
<evidence type="ECO:0000256" key="1">
    <source>
        <dbReference type="ARBA" id="ARBA00006815"/>
    </source>
</evidence>
<dbReference type="GO" id="GO:0003735">
    <property type="term" value="F:structural constituent of ribosome"/>
    <property type="evidence" value="ECO:0007669"/>
    <property type="project" value="InterPro"/>
</dbReference>
<evidence type="ECO:0000256" key="3">
    <source>
        <dbReference type="ARBA" id="ARBA00023274"/>
    </source>
</evidence>
<comment type="caution">
    <text evidence="6">The sequence shown here is derived from an EMBL/GenBank/DDBJ whole genome shotgun (WGS) entry which is preliminary data.</text>
</comment>
<evidence type="ECO:0000259" key="5">
    <source>
        <dbReference type="Pfam" id="PF17135"/>
    </source>
</evidence>
<dbReference type="Gene3D" id="3.100.10.10">
    <property type="match status" value="1"/>
</dbReference>
<keyword evidence="7" id="KW-1185">Reference proteome</keyword>
<dbReference type="AlphaFoldDB" id="A0A133V5R9"/>
<protein>
    <recommendedName>
        <fullName evidence="4">Large ribosomal subunit protein eL18</fullName>
    </recommendedName>
</protein>
<name>A0A133V5R9_9EURY</name>
<feature type="domain" description="Large ribosomal subunit protein uL15/eL18" evidence="5">
    <location>
        <begin position="34"/>
        <end position="120"/>
    </location>
</feature>
<dbReference type="InterPro" id="IPR036227">
    <property type="entry name" value="Ribosomal_uL15/eL18_sf"/>
</dbReference>
<evidence type="ECO:0000256" key="2">
    <source>
        <dbReference type="ARBA" id="ARBA00022980"/>
    </source>
</evidence>
<evidence type="ECO:0000256" key="4">
    <source>
        <dbReference type="HAMAP-Rule" id="MF_00329"/>
    </source>
</evidence>
<organism evidence="6 7">
    <name type="scientific">candidate division MSBL1 archaeon SCGC-AAA261F17</name>
    <dbReference type="NCBI Taxonomy" id="1698274"/>
    <lineage>
        <taxon>Archaea</taxon>
        <taxon>Methanobacteriati</taxon>
        <taxon>Methanobacteriota</taxon>
        <taxon>candidate division MSBL1</taxon>
    </lineage>
</organism>
<sequence>MTKPTGPTNPILRKLARKLRAKGKELDVSLWEDLADELLKPRRSRAEVNLSRLNRYASEGDTIAVPGKVLGAGKLDFPLKVAAFKFSSRVRRKIQSAGGQAMEIGELLEENPEGKGVILME</sequence>
<dbReference type="GO" id="GO:0022625">
    <property type="term" value="C:cytosolic large ribosomal subunit"/>
    <property type="evidence" value="ECO:0007669"/>
    <property type="project" value="TreeGrafter"/>
</dbReference>
<dbReference type="NCBIfam" id="NF003079">
    <property type="entry name" value="PRK04005.1"/>
    <property type="match status" value="1"/>
</dbReference>
<proteinExistence type="inferred from homology"/>
<dbReference type="EMBL" id="LHXY01000027">
    <property type="protein sequence ID" value="KXB01791.1"/>
    <property type="molecule type" value="Genomic_DNA"/>
</dbReference>
<dbReference type="HAMAP" id="MF_00329">
    <property type="entry name" value="Ribosomal_eL18"/>
    <property type="match status" value="1"/>
</dbReference>
<dbReference type="PANTHER" id="PTHR10934:SF2">
    <property type="entry name" value="LARGE RIBOSOMAL SUBUNIT PROTEIN EL18"/>
    <property type="match status" value="1"/>
</dbReference>
<dbReference type="PROSITE" id="PS01106">
    <property type="entry name" value="RIBOSOMAL_L18E"/>
    <property type="match status" value="1"/>
</dbReference>
<dbReference type="PANTHER" id="PTHR10934">
    <property type="entry name" value="60S RIBOSOMAL PROTEIN L18"/>
    <property type="match status" value="1"/>
</dbReference>
<keyword evidence="2 4" id="KW-0689">Ribosomal protein</keyword>
<dbReference type="InterPro" id="IPR022947">
    <property type="entry name" value="Ribosomal_eL18_arc"/>
</dbReference>
<dbReference type="Proteomes" id="UP000070035">
    <property type="component" value="Unassembled WGS sequence"/>
</dbReference>
<keyword evidence="3 4" id="KW-0687">Ribonucleoprotein</keyword>
<comment type="similarity">
    <text evidence="1 4">Belongs to the eukaryotic ribosomal protein eL18 family.</text>
</comment>
<dbReference type="InterPro" id="IPR021132">
    <property type="entry name" value="Ribosomal_eL18/eL18-A/B/_CS"/>
</dbReference>
<dbReference type="InterPro" id="IPR021131">
    <property type="entry name" value="Ribosomal_uL15/eL18"/>
</dbReference>